<dbReference type="GO" id="GO:0005634">
    <property type="term" value="C:nucleus"/>
    <property type="evidence" value="ECO:0007669"/>
    <property type="project" value="UniProtKB-UniRule"/>
</dbReference>
<dbReference type="SMART" id="SM00398">
    <property type="entry name" value="HMG"/>
    <property type="match status" value="1"/>
</dbReference>
<comment type="caution">
    <text evidence="4">The sequence shown here is derived from an EMBL/GenBank/DDBJ whole genome shotgun (WGS) entry which is preliminary data.</text>
</comment>
<protein>
    <recommendedName>
        <fullName evidence="3">HMG box domain-containing protein</fullName>
    </recommendedName>
</protein>
<feature type="compositionally biased region" description="Gly residues" evidence="2">
    <location>
        <begin position="270"/>
        <end position="280"/>
    </location>
</feature>
<dbReference type="InterPro" id="IPR009071">
    <property type="entry name" value="HMG_box_dom"/>
</dbReference>
<organism evidence="4 5">
    <name type="scientific">Coemansia biformis</name>
    <dbReference type="NCBI Taxonomy" id="1286918"/>
    <lineage>
        <taxon>Eukaryota</taxon>
        <taxon>Fungi</taxon>
        <taxon>Fungi incertae sedis</taxon>
        <taxon>Zoopagomycota</taxon>
        <taxon>Kickxellomycotina</taxon>
        <taxon>Kickxellomycetes</taxon>
        <taxon>Kickxellales</taxon>
        <taxon>Kickxellaceae</taxon>
        <taxon>Coemansia</taxon>
    </lineage>
</organism>
<evidence type="ECO:0000313" key="5">
    <source>
        <dbReference type="Proteomes" id="UP001143981"/>
    </source>
</evidence>
<feature type="non-terminal residue" evidence="4">
    <location>
        <position position="415"/>
    </location>
</feature>
<dbReference type="GO" id="GO:0003677">
    <property type="term" value="F:DNA binding"/>
    <property type="evidence" value="ECO:0007669"/>
    <property type="project" value="UniProtKB-UniRule"/>
</dbReference>
<reference evidence="4" key="1">
    <citation type="submission" date="2022-07" db="EMBL/GenBank/DDBJ databases">
        <title>Phylogenomic reconstructions and comparative analyses of Kickxellomycotina fungi.</title>
        <authorList>
            <person name="Reynolds N.K."/>
            <person name="Stajich J.E."/>
            <person name="Barry K."/>
            <person name="Grigoriev I.V."/>
            <person name="Crous P."/>
            <person name="Smith M.E."/>
        </authorList>
    </citation>
    <scope>NUCLEOTIDE SEQUENCE</scope>
    <source>
        <strain evidence="4">BCRC 34381</strain>
    </source>
</reference>
<keyword evidence="1" id="KW-0539">Nucleus</keyword>
<proteinExistence type="predicted"/>
<feature type="DNA-binding region" description="HMG box" evidence="1">
    <location>
        <begin position="161"/>
        <end position="229"/>
    </location>
</feature>
<sequence>MDSFYMYPGSQFGGNPMPAPMGYSTPGAAPQGMGGPGDHQQLSMMQQYAHGMFPGKMSPAPAASQTISARIAGDHDSAVYCHDRNNGGFMEHSVRQMITHDGSVFVEHIPGYSIVYVPSHAPVEQLLAEMCATARPVAAPTVASNKASHSHPTPRVPRERTAKPCNAFIMYRNFMIKEMREMNPEINQIDISRKAGDMWKMESEEVKEKFRLKYREEKQIYDLKKGTKRGRNDGGAGADDDDTQTICSDAGLSTPGTKRGRKNTSPGLGLSYGSGSGSGQGPKPRSRTMPSAMFNSSNARSNIFADLRKQVAARSGAAFLDSSPFDSPHMHQAYTDMASNGSMANSPIPSIMNGGAYMHGDVPALNLGAVQGLSSTGMSAAEHEAIYASHHAAMSAGVDPAALAPPDQADLANSF</sequence>
<feature type="domain" description="HMG box" evidence="3">
    <location>
        <begin position="161"/>
        <end position="229"/>
    </location>
</feature>
<evidence type="ECO:0000256" key="1">
    <source>
        <dbReference type="PROSITE-ProRule" id="PRU00267"/>
    </source>
</evidence>
<dbReference type="Pfam" id="PF00505">
    <property type="entry name" value="HMG_box"/>
    <property type="match status" value="1"/>
</dbReference>
<evidence type="ECO:0000256" key="2">
    <source>
        <dbReference type="SAM" id="MobiDB-lite"/>
    </source>
</evidence>
<dbReference type="AlphaFoldDB" id="A0A9W7YCS5"/>
<dbReference type="PROSITE" id="PS50118">
    <property type="entry name" value="HMG_BOX_2"/>
    <property type="match status" value="1"/>
</dbReference>
<accession>A0A9W7YCS5</accession>
<name>A0A9W7YCS5_9FUNG</name>
<evidence type="ECO:0000259" key="3">
    <source>
        <dbReference type="PROSITE" id="PS50118"/>
    </source>
</evidence>
<evidence type="ECO:0000313" key="4">
    <source>
        <dbReference type="EMBL" id="KAJ1729522.1"/>
    </source>
</evidence>
<keyword evidence="1" id="KW-0238">DNA-binding</keyword>
<dbReference type="OrthoDB" id="6247875at2759"/>
<dbReference type="CDD" id="cd00084">
    <property type="entry name" value="HMG-box_SF"/>
    <property type="match status" value="1"/>
</dbReference>
<feature type="region of interest" description="Disordered" evidence="2">
    <location>
        <begin position="225"/>
        <end position="292"/>
    </location>
</feature>
<dbReference type="Gene3D" id="1.10.30.10">
    <property type="entry name" value="High mobility group box domain"/>
    <property type="match status" value="1"/>
</dbReference>
<keyword evidence="5" id="KW-1185">Reference proteome</keyword>
<dbReference type="InterPro" id="IPR036910">
    <property type="entry name" value="HMG_box_dom_sf"/>
</dbReference>
<gene>
    <name evidence="4" type="ORF">LPJ61_003482</name>
</gene>
<dbReference type="SUPFAM" id="SSF47095">
    <property type="entry name" value="HMG-box"/>
    <property type="match status" value="1"/>
</dbReference>
<dbReference type="Proteomes" id="UP001143981">
    <property type="component" value="Unassembled WGS sequence"/>
</dbReference>
<dbReference type="EMBL" id="JANBOI010000599">
    <property type="protein sequence ID" value="KAJ1729522.1"/>
    <property type="molecule type" value="Genomic_DNA"/>
</dbReference>